<dbReference type="InterPro" id="IPR036388">
    <property type="entry name" value="WH-like_DNA-bd_sf"/>
</dbReference>
<comment type="caution">
    <text evidence="7">The sequence shown here is derived from an EMBL/GenBank/DDBJ whole genome shotgun (WGS) entry which is preliminary data.</text>
</comment>
<keyword evidence="2" id="KW-0805">Transcription regulation</keyword>
<dbReference type="InterPro" id="IPR005119">
    <property type="entry name" value="LysR_subst-bd"/>
</dbReference>
<evidence type="ECO:0000313" key="8">
    <source>
        <dbReference type="Proteomes" id="UP001184150"/>
    </source>
</evidence>
<evidence type="ECO:0000256" key="2">
    <source>
        <dbReference type="ARBA" id="ARBA00023015"/>
    </source>
</evidence>
<dbReference type="PANTHER" id="PTHR30346:SF26">
    <property type="entry name" value="HYDROGEN PEROXIDE-INDUCIBLE GENES ACTIVATOR"/>
    <property type="match status" value="1"/>
</dbReference>
<evidence type="ECO:0000256" key="1">
    <source>
        <dbReference type="ARBA" id="ARBA00009437"/>
    </source>
</evidence>
<evidence type="ECO:0000256" key="3">
    <source>
        <dbReference type="ARBA" id="ARBA00023125"/>
    </source>
</evidence>
<dbReference type="InterPro" id="IPR036390">
    <property type="entry name" value="WH_DNA-bd_sf"/>
</dbReference>
<dbReference type="PROSITE" id="PS50931">
    <property type="entry name" value="HTH_LYSR"/>
    <property type="match status" value="1"/>
</dbReference>
<evidence type="ECO:0000256" key="4">
    <source>
        <dbReference type="ARBA" id="ARBA00023159"/>
    </source>
</evidence>
<dbReference type="InterPro" id="IPR000847">
    <property type="entry name" value="LysR_HTH_N"/>
</dbReference>
<evidence type="ECO:0000313" key="7">
    <source>
        <dbReference type="EMBL" id="MDR6512503.1"/>
    </source>
</evidence>
<evidence type="ECO:0000259" key="6">
    <source>
        <dbReference type="PROSITE" id="PS50931"/>
    </source>
</evidence>
<dbReference type="SUPFAM" id="SSF46785">
    <property type="entry name" value="Winged helix' DNA-binding domain"/>
    <property type="match status" value="1"/>
</dbReference>
<organism evidence="7 8">
    <name type="scientific">Novosphingobium capsulatum</name>
    <dbReference type="NCBI Taxonomy" id="13688"/>
    <lineage>
        <taxon>Bacteria</taxon>
        <taxon>Pseudomonadati</taxon>
        <taxon>Pseudomonadota</taxon>
        <taxon>Alphaproteobacteria</taxon>
        <taxon>Sphingomonadales</taxon>
        <taxon>Sphingomonadaceae</taxon>
        <taxon>Novosphingobium</taxon>
    </lineage>
</organism>
<reference evidence="7 8" key="1">
    <citation type="submission" date="2023-07" db="EMBL/GenBank/DDBJ databases">
        <title>Sorghum-associated microbial communities from plants grown in Nebraska, USA.</title>
        <authorList>
            <person name="Schachtman D."/>
        </authorList>
    </citation>
    <scope>NUCLEOTIDE SEQUENCE [LARGE SCALE GENOMIC DNA]</scope>
    <source>
        <strain evidence="7 8">DS1027</strain>
    </source>
</reference>
<dbReference type="Pfam" id="PF00126">
    <property type="entry name" value="HTH_1"/>
    <property type="match status" value="1"/>
</dbReference>
<dbReference type="Gene3D" id="1.10.10.10">
    <property type="entry name" value="Winged helix-like DNA-binding domain superfamily/Winged helix DNA-binding domain"/>
    <property type="match status" value="1"/>
</dbReference>
<dbReference type="SUPFAM" id="SSF53850">
    <property type="entry name" value="Periplasmic binding protein-like II"/>
    <property type="match status" value="1"/>
</dbReference>
<dbReference type="EMBL" id="JAVDRD010000010">
    <property type="protein sequence ID" value="MDR6512503.1"/>
    <property type="molecule type" value="Genomic_DNA"/>
</dbReference>
<sequence length="303" mass="32920">MTESLAWPSLRQLRCLVALADCGNFTRGAAAMGVSQPSFSQQIHLLEGLLGGAVAERGGRMVLTPLGREAVAAARRVLTEAEGFADLARRHRQGELAGTLRLGVSPTLGPYILPQLVARLHATHPDLKVHVREGLPDALLDHLGDGRHDTVLVQLPVTDARFHIERLFREPMFLAMAADDPMAAVRVVRPEHLAGRGLLTMQPEYRLSQQVAALAERCGAQVLRDYEGTSLDAVRQMAGMGMGLALLPELYVRQEIAEGGDVVVRPFAGGRPYREIGLIWRIGAGRSGDLMLLAETLRSIAQR</sequence>
<keyword evidence="4" id="KW-0010">Activator</keyword>
<protein>
    <submittedName>
        <fullName evidence="7">LysR family hydrogen peroxide-inducible transcriptional activator</fullName>
    </submittedName>
</protein>
<keyword evidence="3" id="KW-0238">DNA-binding</keyword>
<dbReference type="RefSeq" id="WP_054130735.1">
    <property type="nucleotide sequence ID" value="NZ_CP140000.1"/>
</dbReference>
<gene>
    <name evidence="7" type="ORF">J2792_003388</name>
</gene>
<dbReference type="Gene3D" id="3.40.190.10">
    <property type="entry name" value="Periplasmic binding protein-like II"/>
    <property type="match status" value="2"/>
</dbReference>
<feature type="domain" description="HTH lysR-type" evidence="6">
    <location>
        <begin position="8"/>
        <end position="64"/>
    </location>
</feature>
<name>A0ABU1MQR5_9SPHN</name>
<comment type="similarity">
    <text evidence="1">Belongs to the LysR transcriptional regulatory family.</text>
</comment>
<dbReference type="PANTHER" id="PTHR30346">
    <property type="entry name" value="TRANSCRIPTIONAL DUAL REGULATOR HCAR-RELATED"/>
    <property type="match status" value="1"/>
</dbReference>
<evidence type="ECO:0000256" key="5">
    <source>
        <dbReference type="ARBA" id="ARBA00023163"/>
    </source>
</evidence>
<keyword evidence="8" id="KW-1185">Reference proteome</keyword>
<proteinExistence type="inferred from homology"/>
<keyword evidence="5" id="KW-0804">Transcription</keyword>
<dbReference type="Pfam" id="PF03466">
    <property type="entry name" value="LysR_substrate"/>
    <property type="match status" value="1"/>
</dbReference>
<dbReference type="Proteomes" id="UP001184150">
    <property type="component" value="Unassembled WGS sequence"/>
</dbReference>
<accession>A0ABU1MQR5</accession>
<dbReference type="CDD" id="cd08411">
    <property type="entry name" value="PBP2_OxyR"/>
    <property type="match status" value="1"/>
</dbReference>